<dbReference type="Proteomes" id="UP001283361">
    <property type="component" value="Unassembled WGS sequence"/>
</dbReference>
<dbReference type="AlphaFoldDB" id="A0AAE1BBC8"/>
<dbReference type="GO" id="GO:0012505">
    <property type="term" value="C:endomembrane system"/>
    <property type="evidence" value="ECO:0007669"/>
    <property type="project" value="UniProtKB-SubCell"/>
</dbReference>
<dbReference type="InterPro" id="IPR028565">
    <property type="entry name" value="MHD"/>
</dbReference>
<evidence type="ECO:0000256" key="5">
    <source>
        <dbReference type="PIRNR" id="PIRNR005992"/>
    </source>
</evidence>
<evidence type="ECO:0000256" key="4">
    <source>
        <dbReference type="ARBA" id="ARBA00023136"/>
    </source>
</evidence>
<evidence type="ECO:0000313" key="8">
    <source>
        <dbReference type="EMBL" id="KAK3802705.1"/>
    </source>
</evidence>
<dbReference type="InterPro" id="IPR011012">
    <property type="entry name" value="Longin-like_dom_sf"/>
</dbReference>
<comment type="caution">
    <text evidence="8">The sequence shown here is derived from an EMBL/GenBank/DDBJ whole genome shotgun (WGS) entry which is preliminary data.</text>
</comment>
<evidence type="ECO:0000256" key="3">
    <source>
        <dbReference type="ARBA" id="ARBA00022927"/>
    </source>
</evidence>
<comment type="subcellular location">
    <subcellularLocation>
        <location evidence="1">Endomembrane system</location>
    </subcellularLocation>
</comment>
<protein>
    <recommendedName>
        <fullName evidence="7">MHD domain-containing protein</fullName>
    </recommendedName>
</protein>
<comment type="similarity">
    <text evidence="5">Belongs to the adaptor complexes medium subunit family.</text>
</comment>
<dbReference type="InterPro" id="IPR050431">
    <property type="entry name" value="Adaptor_comp_med_subunit"/>
</dbReference>
<gene>
    <name evidence="8" type="ORF">RRG08_001967</name>
</gene>
<dbReference type="PROSITE" id="PS51072">
    <property type="entry name" value="MHD"/>
    <property type="match status" value="1"/>
</dbReference>
<dbReference type="PIRSF" id="PIRSF005992">
    <property type="entry name" value="Clathrin_mu"/>
    <property type="match status" value="1"/>
</dbReference>
<dbReference type="SUPFAM" id="SSF49447">
    <property type="entry name" value="Second domain of Mu2 adaptin subunit (ap50) of ap2 adaptor"/>
    <property type="match status" value="1"/>
</dbReference>
<keyword evidence="3 5" id="KW-0653">Protein transport</keyword>
<reference evidence="8" key="1">
    <citation type="journal article" date="2023" name="G3 (Bethesda)">
        <title>A reference genome for the long-term kleptoplast-retaining sea slug Elysia crispata morphotype clarki.</title>
        <authorList>
            <person name="Eastman K.E."/>
            <person name="Pendleton A.L."/>
            <person name="Shaikh M.A."/>
            <person name="Suttiyut T."/>
            <person name="Ogas R."/>
            <person name="Tomko P."/>
            <person name="Gavelis G."/>
            <person name="Widhalm J.R."/>
            <person name="Wisecaver J.H."/>
        </authorList>
    </citation>
    <scope>NUCLEOTIDE SEQUENCE</scope>
    <source>
        <strain evidence="8">ECLA1</strain>
    </source>
</reference>
<evidence type="ECO:0000313" key="9">
    <source>
        <dbReference type="Proteomes" id="UP001283361"/>
    </source>
</evidence>
<proteinExistence type="inferred from homology"/>
<sequence length="491" mass="54287">MDQSLGTVALSPSGDESGSVPTLPWQRPTALEHISNASLGRISELMVLDSQCCILVHKRSLQDLPLCKVHQLFSKHMKAIGQKCLNPYFRDESVDIFYLRKNDVFIVAAHPSPEIETSIATIVRLDYLQRVYEILKDCIGTVNEAYVSVNRMLVFELLDELLTLGFGFASSYAEIKPRLTFDPIHPRIPQQDEIASRFFGINAADKSRTQAVSSKSKEKAPNSAYINIVEGLSAVLGYNGQVRSSELWGKLTLISTLERPAPISIQLNEDLVIKAPLSGVQAQVAGATHIENPSFHACVDVTHLEKRKILRVLPPPDQTRLMVYTLSDPACIQIPILLIPALASIEGSRDQNLSLRLINQAESRITASYVRVKVKLPSWVQSISTTKSGLAHTSNFNADEKVAEWEVKRFHGGQEESICFRLICTFEKSLSLSDVGPISIAFNITHFSASGLVVRMAEVEHQASAQDPSLQRPECFFGVSTKAASYSVRTD</sequence>
<feature type="domain" description="MHD" evidence="7">
    <location>
        <begin position="221"/>
        <end position="489"/>
    </location>
</feature>
<evidence type="ECO:0000256" key="1">
    <source>
        <dbReference type="ARBA" id="ARBA00004308"/>
    </source>
</evidence>
<accession>A0AAE1BBC8</accession>
<keyword evidence="2 5" id="KW-0813">Transport</keyword>
<feature type="region of interest" description="Disordered" evidence="6">
    <location>
        <begin position="1"/>
        <end position="22"/>
    </location>
</feature>
<dbReference type="SUPFAM" id="SSF64356">
    <property type="entry name" value="SNARE-like"/>
    <property type="match status" value="1"/>
</dbReference>
<dbReference type="Pfam" id="PF00928">
    <property type="entry name" value="Adap_comp_sub"/>
    <property type="match status" value="1"/>
</dbReference>
<evidence type="ECO:0000256" key="2">
    <source>
        <dbReference type="ARBA" id="ARBA00022448"/>
    </source>
</evidence>
<organism evidence="8 9">
    <name type="scientific">Elysia crispata</name>
    <name type="common">lettuce slug</name>
    <dbReference type="NCBI Taxonomy" id="231223"/>
    <lineage>
        <taxon>Eukaryota</taxon>
        <taxon>Metazoa</taxon>
        <taxon>Spiralia</taxon>
        <taxon>Lophotrochozoa</taxon>
        <taxon>Mollusca</taxon>
        <taxon>Gastropoda</taxon>
        <taxon>Heterobranchia</taxon>
        <taxon>Euthyneura</taxon>
        <taxon>Panpulmonata</taxon>
        <taxon>Sacoglossa</taxon>
        <taxon>Placobranchoidea</taxon>
        <taxon>Plakobranchidae</taxon>
        <taxon>Elysia</taxon>
    </lineage>
</organism>
<dbReference type="GO" id="GO:0016192">
    <property type="term" value="P:vesicle-mediated transport"/>
    <property type="evidence" value="ECO:0007669"/>
    <property type="project" value="InterPro"/>
</dbReference>
<dbReference type="InterPro" id="IPR036168">
    <property type="entry name" value="AP2_Mu_C_sf"/>
</dbReference>
<dbReference type="PRINTS" id="PR00314">
    <property type="entry name" value="CLATHRINADPT"/>
</dbReference>
<keyword evidence="9" id="KW-1185">Reference proteome</keyword>
<dbReference type="PANTHER" id="PTHR10529">
    <property type="entry name" value="AP COMPLEX SUBUNIT MU"/>
    <property type="match status" value="1"/>
</dbReference>
<dbReference type="InterPro" id="IPR001392">
    <property type="entry name" value="Clathrin_mu"/>
</dbReference>
<dbReference type="EMBL" id="JAWDGP010000218">
    <property type="protein sequence ID" value="KAK3802705.1"/>
    <property type="molecule type" value="Genomic_DNA"/>
</dbReference>
<dbReference type="Gene3D" id="3.30.450.60">
    <property type="match status" value="1"/>
</dbReference>
<name>A0AAE1BBC8_9GAST</name>
<evidence type="ECO:0000259" key="7">
    <source>
        <dbReference type="PROSITE" id="PS51072"/>
    </source>
</evidence>
<dbReference type="GO" id="GO:0030131">
    <property type="term" value="C:clathrin adaptor complex"/>
    <property type="evidence" value="ECO:0007669"/>
    <property type="project" value="UniProtKB-UniRule"/>
</dbReference>
<dbReference type="Gene3D" id="2.60.40.1170">
    <property type="entry name" value="Mu homology domain, subdomain B"/>
    <property type="match status" value="2"/>
</dbReference>
<keyword evidence="4" id="KW-0472">Membrane</keyword>
<evidence type="ECO:0000256" key="6">
    <source>
        <dbReference type="SAM" id="MobiDB-lite"/>
    </source>
</evidence>
<dbReference type="GO" id="GO:0006886">
    <property type="term" value="P:intracellular protein transport"/>
    <property type="evidence" value="ECO:0007669"/>
    <property type="project" value="UniProtKB-UniRule"/>
</dbReference>